<accession>A0ABY9X522</accession>
<evidence type="ECO:0000313" key="4">
    <source>
        <dbReference type="Proteomes" id="UP001611383"/>
    </source>
</evidence>
<dbReference type="PANTHER" id="PTHR34823:SF1">
    <property type="entry name" value="CHITIN-BINDING TYPE-4 DOMAIN-CONTAINING PROTEIN"/>
    <property type="match status" value="1"/>
</dbReference>
<dbReference type="Gene3D" id="2.70.50.50">
    <property type="entry name" value="chitin-binding protein cbp21"/>
    <property type="match status" value="1"/>
</dbReference>
<dbReference type="SUPFAM" id="SSF81296">
    <property type="entry name" value="E set domains"/>
    <property type="match status" value="1"/>
</dbReference>
<keyword evidence="4" id="KW-1185">Reference proteome</keyword>
<keyword evidence="3" id="KW-0503">Monooxygenase</keyword>
<dbReference type="InterPro" id="IPR051024">
    <property type="entry name" value="GlcNAc_Chitin_IntDeg"/>
</dbReference>
<gene>
    <name evidence="3" type="ORF">F0U60_45155</name>
</gene>
<organism evidence="3 4">
    <name type="scientific">Archangium minus</name>
    <dbReference type="NCBI Taxonomy" id="83450"/>
    <lineage>
        <taxon>Bacteria</taxon>
        <taxon>Pseudomonadati</taxon>
        <taxon>Myxococcota</taxon>
        <taxon>Myxococcia</taxon>
        <taxon>Myxococcales</taxon>
        <taxon>Cystobacterineae</taxon>
        <taxon>Archangiaceae</taxon>
        <taxon>Archangium</taxon>
    </lineage>
</organism>
<dbReference type="EMBL" id="CP043494">
    <property type="protein sequence ID" value="WNG50524.1"/>
    <property type="molecule type" value="Genomic_DNA"/>
</dbReference>
<proteinExistence type="predicted"/>
<evidence type="ECO:0000313" key="3">
    <source>
        <dbReference type="EMBL" id="WNG50524.1"/>
    </source>
</evidence>
<dbReference type="Pfam" id="PF03067">
    <property type="entry name" value="LPMO_10"/>
    <property type="match status" value="1"/>
</dbReference>
<name>A0ABY9X522_9BACT</name>
<dbReference type="Proteomes" id="UP001611383">
    <property type="component" value="Chromosome"/>
</dbReference>
<keyword evidence="1" id="KW-0732">Signal</keyword>
<evidence type="ECO:0000256" key="1">
    <source>
        <dbReference type="ARBA" id="ARBA00022729"/>
    </source>
</evidence>
<protein>
    <submittedName>
        <fullName evidence="3">Lytic polysaccharide monooxygenase</fullName>
    </submittedName>
</protein>
<dbReference type="PANTHER" id="PTHR34823">
    <property type="entry name" value="GLCNAC-BINDING PROTEIN A"/>
    <property type="match status" value="1"/>
</dbReference>
<dbReference type="InterPro" id="IPR014756">
    <property type="entry name" value="Ig_E-set"/>
</dbReference>
<dbReference type="CDD" id="cd21177">
    <property type="entry name" value="LPMO_AA10"/>
    <property type="match status" value="1"/>
</dbReference>
<dbReference type="RefSeq" id="WP_395809707.1">
    <property type="nucleotide sequence ID" value="NZ_CP043494.1"/>
</dbReference>
<keyword evidence="3" id="KW-0560">Oxidoreductase</keyword>
<sequence>MLAKNERTWLSLSLALGVATVAHGHGLIQNPPSRNWFCGAHTKPDEVGRPGEYAECADAFRDDFSGGYQFMSVLTHAQGRAVVSPLPQHVCGFGSETWRGGATPWDKSINWPTSTFSSGPQTITWNISWGPHFDDTEEFRYWITKPGFVYQVGKPLTWDDFEEEAFCVLKYDDRNPNGNPAITADKANALFHTTCNVPQRQGRHVIYAEWGRNHYTYERFHGCVDVVFPGASSTQP</sequence>
<evidence type="ECO:0000259" key="2">
    <source>
        <dbReference type="Pfam" id="PF03067"/>
    </source>
</evidence>
<dbReference type="GO" id="GO:0004497">
    <property type="term" value="F:monooxygenase activity"/>
    <property type="evidence" value="ECO:0007669"/>
    <property type="project" value="UniProtKB-KW"/>
</dbReference>
<feature type="domain" description="Chitin-binding type-4" evidence="2">
    <location>
        <begin position="25"/>
        <end position="226"/>
    </location>
</feature>
<dbReference type="InterPro" id="IPR004302">
    <property type="entry name" value="Cellulose/chitin-bd_N"/>
</dbReference>
<reference evidence="3 4" key="1">
    <citation type="submission" date="2019-08" db="EMBL/GenBank/DDBJ databases">
        <title>Archangium and Cystobacter genomes.</title>
        <authorList>
            <person name="Chen I.-C.K."/>
            <person name="Wielgoss S."/>
        </authorList>
    </citation>
    <scope>NUCLEOTIDE SEQUENCE [LARGE SCALE GENOMIC DNA]</scope>
    <source>
        <strain evidence="3 4">Cbm 6</strain>
    </source>
</reference>